<name>A0A4R8QF65_COLTR</name>
<dbReference type="Proteomes" id="UP000295703">
    <property type="component" value="Unassembled WGS sequence"/>
</dbReference>
<evidence type="ECO:0000313" key="2">
    <source>
        <dbReference type="Proteomes" id="UP000295703"/>
    </source>
</evidence>
<sequence length="316" mass="36783">MDSEENPFDAEFAIDRVRRKEQESNANAVYALFKNYFGEDVVEKLLSAWPGLREENEVMMHILIAASQPLVSLRRDVAKRLILSRLLGPDKFSKLMWMRLAAKNVKRWANGSRLRSWVRGRNRGLKDSRKRKLARAELLKRAFPSGFVSRGFHGEPYLYRCIQKHMYNLREGRAYSNKPVDDQLRWCFRADYIVANIWRLRQSCSQSCVVFSFENWKTTGSPRRREQRARVFRSFLERVRQSSIFPAHTMVVVHLDQRELPLGSAVRAARFLTAQVIDADMTEGDWTGLLMEMEALVERLGDTHASAEVCLVRDLL</sequence>
<proteinExistence type="predicted"/>
<dbReference type="AlphaFoldDB" id="A0A4R8QF65"/>
<gene>
    <name evidence="1" type="ORF">CTRI78_v011132</name>
</gene>
<accession>A0A4R8QF65</accession>
<protein>
    <submittedName>
        <fullName evidence="1">Uncharacterized protein</fullName>
    </submittedName>
</protein>
<organism evidence="1 2">
    <name type="scientific">Colletotrichum trifolii</name>
    <dbReference type="NCBI Taxonomy" id="5466"/>
    <lineage>
        <taxon>Eukaryota</taxon>
        <taxon>Fungi</taxon>
        <taxon>Dikarya</taxon>
        <taxon>Ascomycota</taxon>
        <taxon>Pezizomycotina</taxon>
        <taxon>Sordariomycetes</taxon>
        <taxon>Hypocreomycetidae</taxon>
        <taxon>Glomerellales</taxon>
        <taxon>Glomerellaceae</taxon>
        <taxon>Colletotrichum</taxon>
        <taxon>Colletotrichum orbiculare species complex</taxon>
    </lineage>
</organism>
<evidence type="ECO:0000313" key="1">
    <source>
        <dbReference type="EMBL" id="TDZ37408.1"/>
    </source>
</evidence>
<dbReference type="EMBL" id="RYZW01000228">
    <property type="protein sequence ID" value="TDZ37408.1"/>
    <property type="molecule type" value="Genomic_DNA"/>
</dbReference>
<comment type="caution">
    <text evidence="1">The sequence shown here is derived from an EMBL/GenBank/DDBJ whole genome shotgun (WGS) entry which is preliminary data.</text>
</comment>
<keyword evidence="2" id="KW-1185">Reference proteome</keyword>
<reference evidence="1 2" key="1">
    <citation type="submission" date="2018-12" db="EMBL/GenBank/DDBJ databases">
        <title>Genome sequence and assembly of Colletotrichum trifolii.</title>
        <authorList>
            <person name="Gan P."/>
            <person name="Shirasu K."/>
        </authorList>
    </citation>
    <scope>NUCLEOTIDE SEQUENCE [LARGE SCALE GENOMIC DNA]</scope>
    <source>
        <strain evidence="1 2">543-2</strain>
    </source>
</reference>